<feature type="region of interest" description="Disordered" evidence="1">
    <location>
        <begin position="39"/>
        <end position="61"/>
    </location>
</feature>
<gene>
    <name evidence="2" type="ORF">EC912_102538</name>
</gene>
<organism evidence="2 3">
    <name type="scientific">Luteibacter rhizovicinus</name>
    <dbReference type="NCBI Taxonomy" id="242606"/>
    <lineage>
        <taxon>Bacteria</taxon>
        <taxon>Pseudomonadati</taxon>
        <taxon>Pseudomonadota</taxon>
        <taxon>Gammaproteobacteria</taxon>
        <taxon>Lysobacterales</taxon>
        <taxon>Rhodanobacteraceae</taxon>
        <taxon>Luteibacter</taxon>
    </lineage>
</organism>
<keyword evidence="3" id="KW-1185">Reference proteome</keyword>
<protein>
    <submittedName>
        <fullName evidence="2">Uncharacterized protein</fullName>
    </submittedName>
</protein>
<evidence type="ECO:0000313" key="3">
    <source>
        <dbReference type="Proteomes" id="UP000295645"/>
    </source>
</evidence>
<dbReference type="Proteomes" id="UP000295645">
    <property type="component" value="Unassembled WGS sequence"/>
</dbReference>
<dbReference type="AlphaFoldDB" id="A0A4R3YWI2"/>
<comment type="caution">
    <text evidence="2">The sequence shown here is derived from an EMBL/GenBank/DDBJ whole genome shotgun (WGS) entry which is preliminary data.</text>
</comment>
<dbReference type="EMBL" id="SMCS01000002">
    <property type="protein sequence ID" value="TCV96188.1"/>
    <property type="molecule type" value="Genomic_DNA"/>
</dbReference>
<proteinExistence type="predicted"/>
<evidence type="ECO:0000256" key="1">
    <source>
        <dbReference type="SAM" id="MobiDB-lite"/>
    </source>
</evidence>
<accession>A0A4R3YWI2</accession>
<evidence type="ECO:0000313" key="2">
    <source>
        <dbReference type="EMBL" id="TCV96188.1"/>
    </source>
</evidence>
<sequence>MACVIRGFVGSRSCLGEAVTGLALGAFGAVPSGAGRSAAFAPSVGHRGPRLRRPQGPTRPRHRRLRFVMGRARACGRGGHAVITDHASTRCFPPRDRSIRKSRRPPPSTRLAQPSAAGGKGPQGADLDGPPFLLRQGGRIKNPRPQRGRDGAQPSDKSRKAALPSRATVKPERRGWWPTALPETSQRESDGEAEPPPTMREEP</sequence>
<reference evidence="2 3" key="1">
    <citation type="submission" date="2019-03" db="EMBL/GenBank/DDBJ databases">
        <title>Above-ground endophytic microbial communities from plants in different locations in the United States.</title>
        <authorList>
            <person name="Frank C."/>
        </authorList>
    </citation>
    <scope>NUCLEOTIDE SEQUENCE [LARGE SCALE GENOMIC DNA]</scope>
    <source>
        <strain evidence="2 3">LP_13_YM</strain>
    </source>
</reference>
<feature type="region of interest" description="Disordered" evidence="1">
    <location>
        <begin position="86"/>
        <end position="203"/>
    </location>
</feature>
<feature type="compositionally biased region" description="Basic residues" evidence="1">
    <location>
        <begin position="47"/>
        <end position="61"/>
    </location>
</feature>
<feature type="compositionally biased region" description="Pro residues" evidence="1">
    <location>
        <begin position="194"/>
        <end position="203"/>
    </location>
</feature>
<name>A0A4R3YWI2_9GAMM</name>